<accession>A0A6C0JUV8</accession>
<protein>
    <recommendedName>
        <fullName evidence="2">OTU domain-containing protein</fullName>
    </recommendedName>
</protein>
<name>A0A6C0JUV8_9ZZZZ</name>
<evidence type="ECO:0000313" key="1">
    <source>
        <dbReference type="EMBL" id="QHU08711.1"/>
    </source>
</evidence>
<organism evidence="1">
    <name type="scientific">viral metagenome</name>
    <dbReference type="NCBI Taxonomy" id="1070528"/>
    <lineage>
        <taxon>unclassified sequences</taxon>
        <taxon>metagenomes</taxon>
        <taxon>organismal metagenomes</taxon>
    </lineage>
</organism>
<dbReference type="AlphaFoldDB" id="A0A6C0JUV8"/>
<evidence type="ECO:0008006" key="2">
    <source>
        <dbReference type="Google" id="ProtNLM"/>
    </source>
</evidence>
<reference evidence="1" key="1">
    <citation type="journal article" date="2020" name="Nature">
        <title>Giant virus diversity and host interactions through global metagenomics.</title>
        <authorList>
            <person name="Schulz F."/>
            <person name="Roux S."/>
            <person name="Paez-Espino D."/>
            <person name="Jungbluth S."/>
            <person name="Walsh D.A."/>
            <person name="Denef V.J."/>
            <person name="McMahon K.D."/>
            <person name="Konstantinidis K.T."/>
            <person name="Eloe-Fadrosh E.A."/>
            <person name="Kyrpides N.C."/>
            <person name="Woyke T."/>
        </authorList>
    </citation>
    <scope>NUCLEOTIDE SEQUENCE</scope>
    <source>
        <strain evidence="1">GVMAG-S-1063924-116</strain>
    </source>
</reference>
<sequence length="240" mass="28047">MSDNVNYIHLVKNLYLIETVGDGNCMYHSILNAIDKTYRESGDDAYKSAESEVFRKMIKDKLFSTDWNHPPYTVWETSGRGSLLTNFVETMGAGFDPEETLKFMEKGFCDQPYYIFYIIANVIERNIVVLMKNKGAKWTTDKYLSTKPVSRCIIVYMDEYASSKKGDEVRRYYHYSTVAIEHEGKLSLDIGLSDEDIIHEPYDPDHTKLILTTADFEWLFFLREYSTSVPEINELLYKYR</sequence>
<proteinExistence type="predicted"/>
<dbReference type="Gene3D" id="3.90.70.80">
    <property type="match status" value="1"/>
</dbReference>
<dbReference type="EMBL" id="MN740698">
    <property type="protein sequence ID" value="QHU08711.1"/>
    <property type="molecule type" value="Genomic_DNA"/>
</dbReference>